<dbReference type="InterPro" id="IPR012337">
    <property type="entry name" value="RNaseH-like_sf"/>
</dbReference>
<evidence type="ECO:0008006" key="4">
    <source>
        <dbReference type="Google" id="ProtNLM"/>
    </source>
</evidence>
<proteinExistence type="predicted"/>
<gene>
    <name evidence="2" type="ORF">BU14_0066s0019</name>
</gene>
<evidence type="ECO:0000256" key="1">
    <source>
        <dbReference type="SAM" id="MobiDB-lite"/>
    </source>
</evidence>
<evidence type="ECO:0000313" key="2">
    <source>
        <dbReference type="EMBL" id="OSX79966.1"/>
    </source>
</evidence>
<dbReference type="EMBL" id="KV918783">
    <property type="protein sequence ID" value="OSX79966.1"/>
    <property type="molecule type" value="Genomic_DNA"/>
</dbReference>
<dbReference type="SUPFAM" id="SSF53098">
    <property type="entry name" value="Ribonuclease H-like"/>
    <property type="match status" value="1"/>
</dbReference>
<dbReference type="OrthoDB" id="3257713at2759"/>
<dbReference type="Proteomes" id="UP000218209">
    <property type="component" value="Unassembled WGS sequence"/>
</dbReference>
<dbReference type="AlphaFoldDB" id="A0A1X6PGT1"/>
<feature type="region of interest" description="Disordered" evidence="1">
    <location>
        <begin position="20"/>
        <end position="46"/>
    </location>
</feature>
<protein>
    <recommendedName>
        <fullName evidence="4">DUF4371 domain-containing protein</fullName>
    </recommendedName>
</protein>
<evidence type="ECO:0000313" key="3">
    <source>
        <dbReference type="Proteomes" id="UP000218209"/>
    </source>
</evidence>
<sequence>MVTHLANRCAQAPREVKVKAVQGDAGTRKHRARDASEGGGGGHTNCLGPMDAHLPRPFSPFRTREFQTDLLWVQLFAAVAFSFIDSPVLRCFLLKSVSGLKTLPTQQTISGPVLDRLVADCVAASKVIYLKGCYITNSIDGWNSRAGRKLTGILCSNVGSEDGRVAANFRGTTDITTVSESATLVQHKLESEMAKGVETGNWTLPLASAGLSTDTTSAVVGVVSYSASTNVGANRAISLLHRSIIFVACLAHQLHLLTGSVIGHESLRATTSKCSLIVSFFKRSTKYMGLLLEILDATMKKRLTFINTGETRWYSHCVQAQRLPDIKLGLERFANDYDAGTTLLRITNGAVVVNELRSRSFWGRLEVVTQLLLPIVKEIGLVECRDSSLADAAAAFRRLHAIYSQVRVYSATLGPDGATALAPVFVVSADTSMRAVTN</sequence>
<reference evidence="2 3" key="1">
    <citation type="submission" date="2017-03" db="EMBL/GenBank/DDBJ databases">
        <title>WGS assembly of Porphyra umbilicalis.</title>
        <authorList>
            <person name="Brawley S.H."/>
            <person name="Blouin N.A."/>
            <person name="Ficko-Blean E."/>
            <person name="Wheeler G.L."/>
            <person name="Lohr M."/>
            <person name="Goodson H.V."/>
            <person name="Jenkins J.W."/>
            <person name="Blaby-Haas C.E."/>
            <person name="Helliwell K.E."/>
            <person name="Chan C."/>
            <person name="Marriage T."/>
            <person name="Bhattacharya D."/>
            <person name="Klein A.S."/>
            <person name="Badis Y."/>
            <person name="Brodie J."/>
            <person name="Cao Y."/>
            <person name="Collen J."/>
            <person name="Dittami S.M."/>
            <person name="Gachon C.M."/>
            <person name="Green B.R."/>
            <person name="Karpowicz S."/>
            <person name="Kim J.W."/>
            <person name="Kudahl U."/>
            <person name="Lin S."/>
            <person name="Michel G."/>
            <person name="Mittag M."/>
            <person name="Olson B.J."/>
            <person name="Pangilinan J."/>
            <person name="Peng Y."/>
            <person name="Qiu H."/>
            <person name="Shu S."/>
            <person name="Singer J.T."/>
            <person name="Smith A.G."/>
            <person name="Sprecher B.N."/>
            <person name="Wagner V."/>
            <person name="Wang W."/>
            <person name="Wang Z.-Y."/>
            <person name="Yan J."/>
            <person name="Yarish C."/>
            <person name="Zoeuner-Riek S."/>
            <person name="Zhuang Y."/>
            <person name="Zou Y."/>
            <person name="Lindquist E.A."/>
            <person name="Grimwood J."/>
            <person name="Barry K."/>
            <person name="Rokhsar D.S."/>
            <person name="Schmutz J."/>
            <person name="Stiller J.W."/>
            <person name="Grossman A.R."/>
            <person name="Prochnik S.E."/>
        </authorList>
    </citation>
    <scope>NUCLEOTIDE SEQUENCE [LARGE SCALE GENOMIC DNA]</scope>
    <source>
        <strain evidence="2">4086291</strain>
    </source>
</reference>
<organism evidence="2 3">
    <name type="scientific">Porphyra umbilicalis</name>
    <name type="common">Purple laver</name>
    <name type="synonym">Red alga</name>
    <dbReference type="NCBI Taxonomy" id="2786"/>
    <lineage>
        <taxon>Eukaryota</taxon>
        <taxon>Rhodophyta</taxon>
        <taxon>Bangiophyceae</taxon>
        <taxon>Bangiales</taxon>
        <taxon>Bangiaceae</taxon>
        <taxon>Porphyra</taxon>
    </lineage>
</organism>
<accession>A0A1X6PGT1</accession>
<keyword evidence="3" id="KW-1185">Reference proteome</keyword>
<name>A0A1X6PGT1_PORUM</name>